<accession>A0ABX1N1I9</accession>
<feature type="chain" id="PRO_5047229692" description="Lipoprotein" evidence="1">
    <location>
        <begin position="21"/>
        <end position="75"/>
    </location>
</feature>
<evidence type="ECO:0000256" key="1">
    <source>
        <dbReference type="SAM" id="SignalP"/>
    </source>
</evidence>
<dbReference type="Proteomes" id="UP000601990">
    <property type="component" value="Unassembled WGS sequence"/>
</dbReference>
<evidence type="ECO:0000313" key="2">
    <source>
        <dbReference type="EMBL" id="NMF92544.1"/>
    </source>
</evidence>
<evidence type="ECO:0000313" key="3">
    <source>
        <dbReference type="Proteomes" id="UP000601990"/>
    </source>
</evidence>
<sequence length="75" mass="8530">MKPRFPLRLPAAVAALLLLAGCSEEPQVVQYEQGKYQGKADSRPWEGGTFNGDKAAWERALHERVRSQNEYQRVE</sequence>
<comment type="caution">
    <text evidence="2">The sequence shown here is derived from an EMBL/GenBank/DDBJ whole genome shotgun (WGS) entry which is preliminary data.</text>
</comment>
<keyword evidence="3" id="KW-1185">Reference proteome</keyword>
<protein>
    <recommendedName>
        <fullName evidence="4">Lipoprotein</fullName>
    </recommendedName>
</protein>
<keyword evidence="1" id="KW-0732">Signal</keyword>
<dbReference type="EMBL" id="WTVH01000005">
    <property type="protein sequence ID" value="NMF92544.1"/>
    <property type="molecule type" value="Genomic_DNA"/>
</dbReference>
<organism evidence="2 3">
    <name type="scientific">Aromatoleum buckelii</name>
    <dbReference type="NCBI Taxonomy" id="200254"/>
    <lineage>
        <taxon>Bacteria</taxon>
        <taxon>Pseudomonadati</taxon>
        <taxon>Pseudomonadota</taxon>
        <taxon>Betaproteobacteria</taxon>
        <taxon>Rhodocyclales</taxon>
        <taxon>Rhodocyclaceae</taxon>
        <taxon>Aromatoleum</taxon>
    </lineage>
</organism>
<proteinExistence type="predicted"/>
<feature type="signal peptide" evidence="1">
    <location>
        <begin position="1"/>
        <end position="20"/>
    </location>
</feature>
<dbReference type="PROSITE" id="PS51257">
    <property type="entry name" value="PROKAR_LIPOPROTEIN"/>
    <property type="match status" value="1"/>
</dbReference>
<gene>
    <name evidence="2" type="ORF">GO608_04280</name>
</gene>
<name>A0ABX1N1I9_9RHOO</name>
<evidence type="ECO:0008006" key="4">
    <source>
        <dbReference type="Google" id="ProtNLM"/>
    </source>
</evidence>
<dbReference type="RefSeq" id="WP_169197847.1">
    <property type="nucleotide sequence ID" value="NZ_WTVH02000008.1"/>
</dbReference>
<reference evidence="2" key="1">
    <citation type="submission" date="2019-12" db="EMBL/GenBank/DDBJ databases">
        <title>Comparative genomics gives insights into the taxonomy of the Azoarcus-Aromatoleum group and reveals separate origins of nif in the plant-associated Azoarcus and non-plant-associated Aromatoleum sub-groups.</title>
        <authorList>
            <person name="Lafos M."/>
            <person name="Maluk M."/>
            <person name="Batista M."/>
            <person name="Junghare M."/>
            <person name="Carmona M."/>
            <person name="Faoro H."/>
            <person name="Cruz L.M."/>
            <person name="Battistoni F."/>
            <person name="De Souza E."/>
            <person name="Pedrosa F."/>
            <person name="Chen W.-M."/>
            <person name="Poole P.S."/>
            <person name="Dixon R.A."/>
            <person name="James E.K."/>
        </authorList>
    </citation>
    <scope>NUCLEOTIDE SEQUENCE</scope>
    <source>
        <strain evidence="2">U120</strain>
    </source>
</reference>